<dbReference type="GO" id="GO:0005886">
    <property type="term" value="C:plasma membrane"/>
    <property type="evidence" value="ECO:0007669"/>
    <property type="project" value="TreeGrafter"/>
</dbReference>
<dbReference type="Pfam" id="PF13246">
    <property type="entry name" value="Cation_ATPase"/>
    <property type="match status" value="1"/>
</dbReference>
<evidence type="ECO:0000256" key="1">
    <source>
        <dbReference type="ARBA" id="ARBA00001946"/>
    </source>
</evidence>
<evidence type="ECO:0000256" key="8">
    <source>
        <dbReference type="ARBA" id="ARBA00022824"/>
    </source>
</evidence>
<feature type="binding site" evidence="17">
    <location>
        <position position="673"/>
    </location>
    <ligand>
        <name>ATP</name>
        <dbReference type="ChEBI" id="CHEBI:30616"/>
    </ligand>
</feature>
<feature type="binding site" evidence="17">
    <location>
        <position position="815"/>
    </location>
    <ligand>
        <name>ATP</name>
        <dbReference type="ChEBI" id="CHEBI:30616"/>
    </ligand>
</feature>
<keyword evidence="13 19" id="KW-0472">Membrane</keyword>
<sequence>MSEERSESVASSGVAVHRPLSVFQRIFFWKNRKRPPEKPVRVVLNNVTLPENIPTKHHPHRGYACNRIRTTKYTILSFIPKNLFEQFHRIANLYFIGIVLLNWVPKINAFGKEIAIIPVMFVLGVTAIKDWFEDFRRYKSDKRINNLTCRVYNRKEGRYVKTLWKNVHVGDVVHLSCNEVIPADILLMKCSDDQGLCYIETASLDGETNLKQRQTVRGLMGPVDTFHPSLFQGRIECDPPNHKIYHFNGCITLSSGVKVPICKENLLLKDCVLKNADFVEGIVVYAGHETKAMLNNDGPRYKRSKLEKLMNRDVIFCIVMLILLCLLGALGNGVWLGSFESRSLVPFLAGFYTNDSAEVYREAFLIFWTFVIVLQVMIPLSLYVTIEIIKLGQVYFIHEDTNFYDRSMDKKIECRALNITEELGQIEYVFSDKTGTLTENNMVFRRCTIGGVDYDHERRFPESCNDGDSKYDAAKPLDDSNAKGELILNSSLQEELSKIEIQLHVDSSAAEVTHLSTHCQRIQDFFLLLAVCNTVVVAKHPHKDQMNSSGLFLNLTPTPLRLRGSSEGWDVAHEKYSHLLSEVSTPASSTASTPIRRPRNLTLPFHMGFYQTPTPSPLEFRPIYEAESPDEIALVETAFNYNCRLLRRTPDTVVLSLPGEGLIEFKILHVIPFDATRKRMSIILQHLISGEKILYCKGADSSIFPNLAPDIARANRNMILKTQQHLNSYSRNGLRILCMARKVISDEEYEKWLPIQIAAEISIEDKEKKLFQSACIIEQNLELLGATGIEDKLQDGVPETISALRAAGMVVWVLTGDKQETAVNIAYSCKLFSTDMEIITLNARSKEAAEDTMRFYLDQIEKDIVTETCSTTTSLFSTSSKNRLRNFFFGFNKRFSIGVSSEKRQRALVIDGRTLAYVLDKPLAQLFLSLAQHCTSVLCCRATPLQKAYIVSLVKESLGVITLAIGDGANDVSMIQTGDVGIGISGKEGMQAVMASDFTMTRFKHLERLLLVHGHWCYDRLARTILYFFYKNATFIFIICWYQWYCGFSATVMIDQVYLMLYNVLFTSLPPIALGILDKDCPDHLLLKYPSLYSQGRKSEVHTKFSFWINMLDAIYQSIITFFIPFMAYYDSDVGIWEFGTTICTACVLGQLLHLAIETRSWTCLHMVSLMISFFLYFGFAVLYNCWPEISVGREGLQNPYWVIINAMGSGVFWFSIIIASLLSCLPRFVLRSLQGSMFPSDVSMALRTYKQCETSSEASTVSVTWSRYSSNESSVDLGIHPDIKTNDSTNKKCSMDDNQVPDTLSSNCAINS</sequence>
<protein>
    <recommendedName>
        <fullName evidence="19">Phospholipid-transporting ATPase</fullName>
        <ecNumber evidence="19">7.6.2.1</ecNumber>
    </recommendedName>
</protein>
<dbReference type="Gene3D" id="2.70.150.10">
    <property type="entry name" value="Calcium-transporting ATPase, cytoplasmic transduction domain A"/>
    <property type="match status" value="1"/>
</dbReference>
<name>A0A8X6NVB8_NEPPI</name>
<feature type="binding site" evidence="17">
    <location>
        <position position="816"/>
    </location>
    <ligand>
        <name>ATP</name>
        <dbReference type="ChEBI" id="CHEBI:30616"/>
    </ligand>
</feature>
<dbReference type="InterPro" id="IPR036412">
    <property type="entry name" value="HAD-like_sf"/>
</dbReference>
<keyword evidence="12 19" id="KW-1133">Transmembrane helix</keyword>
<proteinExistence type="inferred from homology"/>
<dbReference type="OrthoDB" id="377733at2759"/>
<dbReference type="PRINTS" id="PR00119">
    <property type="entry name" value="CATATPASE"/>
</dbReference>
<evidence type="ECO:0000313" key="21">
    <source>
        <dbReference type="EMBL" id="GFT36876.1"/>
    </source>
</evidence>
<gene>
    <name evidence="21" type="primary">Atp10a</name>
    <name evidence="21" type="ORF">NPIL_91361</name>
</gene>
<evidence type="ECO:0000256" key="17">
    <source>
        <dbReference type="PIRSR" id="PIRSR606539-2"/>
    </source>
</evidence>
<dbReference type="Proteomes" id="UP000887013">
    <property type="component" value="Unassembled WGS sequence"/>
</dbReference>
<dbReference type="FunFam" id="2.70.150.10:FF:000054">
    <property type="entry name" value="Phospholipid-transporting ATPase"/>
    <property type="match status" value="1"/>
</dbReference>
<feature type="transmembrane region" description="Helical" evidence="19">
    <location>
        <begin position="1025"/>
        <end position="1045"/>
    </location>
</feature>
<feature type="binding site" evidence="18">
    <location>
        <position position="434"/>
    </location>
    <ligand>
        <name>Mg(2+)</name>
        <dbReference type="ChEBI" id="CHEBI:18420"/>
    </ligand>
</feature>
<evidence type="ECO:0000256" key="12">
    <source>
        <dbReference type="ARBA" id="ARBA00022989"/>
    </source>
</evidence>
<evidence type="ECO:0000256" key="6">
    <source>
        <dbReference type="ARBA" id="ARBA00022723"/>
    </source>
</evidence>
<dbReference type="PROSITE" id="PS50835">
    <property type="entry name" value="IG_LIKE"/>
    <property type="match status" value="1"/>
</dbReference>
<dbReference type="InterPro" id="IPR007110">
    <property type="entry name" value="Ig-like_dom"/>
</dbReference>
<feature type="binding site" evidence="17">
    <location>
        <position position="432"/>
    </location>
    <ligand>
        <name>ATP</name>
        <dbReference type="ChEBI" id="CHEBI:30616"/>
    </ligand>
</feature>
<evidence type="ECO:0000256" key="18">
    <source>
        <dbReference type="PIRSR" id="PIRSR606539-3"/>
    </source>
</evidence>
<feature type="transmembrane region" description="Helical" evidence="19">
    <location>
        <begin position="1136"/>
        <end position="1157"/>
    </location>
</feature>
<feature type="transmembrane region" description="Helical" evidence="19">
    <location>
        <begin position="1164"/>
        <end position="1184"/>
    </location>
</feature>
<dbReference type="SFLD" id="SFLDG00002">
    <property type="entry name" value="C1.7:_P-type_atpase_like"/>
    <property type="match status" value="1"/>
</dbReference>
<evidence type="ECO:0000256" key="13">
    <source>
        <dbReference type="ARBA" id="ARBA00023136"/>
    </source>
</evidence>
<dbReference type="GO" id="GO:0045332">
    <property type="term" value="P:phospholipid translocation"/>
    <property type="evidence" value="ECO:0007669"/>
    <property type="project" value="TreeGrafter"/>
</dbReference>
<feature type="transmembrane region" description="Helical" evidence="19">
    <location>
        <begin position="365"/>
        <end position="386"/>
    </location>
</feature>
<dbReference type="SFLD" id="SFLDF00027">
    <property type="entry name" value="p-type_atpase"/>
    <property type="match status" value="1"/>
</dbReference>
<dbReference type="InterPro" id="IPR032630">
    <property type="entry name" value="P_typ_ATPase_c"/>
</dbReference>
<feature type="transmembrane region" description="Helical" evidence="19">
    <location>
        <begin position="114"/>
        <end position="132"/>
    </location>
</feature>
<feature type="binding site" evidence="17">
    <location>
        <position position="434"/>
    </location>
    <ligand>
        <name>ATP</name>
        <dbReference type="ChEBI" id="CHEBI:30616"/>
    </ligand>
</feature>
<evidence type="ECO:0000256" key="10">
    <source>
        <dbReference type="ARBA" id="ARBA00022842"/>
    </source>
</evidence>
<dbReference type="InterPro" id="IPR006539">
    <property type="entry name" value="P-type_ATPase_IV"/>
</dbReference>
<dbReference type="PANTHER" id="PTHR24092:SF218">
    <property type="entry name" value="PHOSPHOLIPID-TRANSPORTING ATPASE"/>
    <property type="match status" value="1"/>
</dbReference>
<evidence type="ECO:0000256" key="11">
    <source>
        <dbReference type="ARBA" id="ARBA00022967"/>
    </source>
</evidence>
<evidence type="ECO:0000256" key="19">
    <source>
        <dbReference type="RuleBase" id="RU362033"/>
    </source>
</evidence>
<evidence type="ECO:0000256" key="5">
    <source>
        <dbReference type="ARBA" id="ARBA00022692"/>
    </source>
</evidence>
<feature type="binding site" evidence="17">
    <location>
        <position position="947"/>
    </location>
    <ligand>
        <name>ATP</name>
        <dbReference type="ChEBI" id="CHEBI:30616"/>
    </ligand>
</feature>
<dbReference type="InterPro" id="IPR018303">
    <property type="entry name" value="ATPase_P-typ_P_site"/>
</dbReference>
<feature type="domain" description="Ig-like" evidence="20">
    <location>
        <begin position="1227"/>
        <end position="1306"/>
    </location>
</feature>
<evidence type="ECO:0000256" key="4">
    <source>
        <dbReference type="ARBA" id="ARBA00008109"/>
    </source>
</evidence>
<feature type="binding site" evidence="17">
    <location>
        <position position="817"/>
    </location>
    <ligand>
        <name>ATP</name>
        <dbReference type="ChEBI" id="CHEBI:30616"/>
    </ligand>
</feature>
<evidence type="ECO:0000256" key="9">
    <source>
        <dbReference type="ARBA" id="ARBA00022840"/>
    </source>
</evidence>
<evidence type="ECO:0000256" key="14">
    <source>
        <dbReference type="ARBA" id="ARBA00034036"/>
    </source>
</evidence>
<comment type="cofactor">
    <cofactor evidence="1 18">
        <name>Mg(2+)</name>
        <dbReference type="ChEBI" id="CHEBI:18420"/>
    </cofactor>
</comment>
<dbReference type="InterPro" id="IPR023298">
    <property type="entry name" value="ATPase_P-typ_TM_dom_sf"/>
</dbReference>
<keyword evidence="9 17" id="KW-0067">ATP-binding</keyword>
<evidence type="ECO:0000256" key="15">
    <source>
        <dbReference type="ARBA" id="ARBA00050913"/>
    </source>
</evidence>
<keyword evidence="6 18" id="KW-0479">Metal-binding</keyword>
<dbReference type="SUPFAM" id="SSF81653">
    <property type="entry name" value="Calcium ATPase, transduction domain A"/>
    <property type="match status" value="1"/>
</dbReference>
<dbReference type="InterPro" id="IPR023214">
    <property type="entry name" value="HAD_sf"/>
</dbReference>
<evidence type="ECO:0000256" key="7">
    <source>
        <dbReference type="ARBA" id="ARBA00022741"/>
    </source>
</evidence>
<dbReference type="Gene3D" id="3.40.50.1000">
    <property type="entry name" value="HAD superfamily/HAD-like"/>
    <property type="match status" value="2"/>
</dbReference>
<keyword evidence="5 19" id="KW-0812">Transmembrane</keyword>
<dbReference type="InterPro" id="IPR008250">
    <property type="entry name" value="ATPase_P-typ_transduc_dom_A_sf"/>
</dbReference>
<feature type="transmembrane region" description="Helical" evidence="19">
    <location>
        <begin position="1057"/>
        <end position="1077"/>
    </location>
</feature>
<feature type="binding site" evidence="17">
    <location>
        <position position="433"/>
    </location>
    <ligand>
        <name>ATP</name>
        <dbReference type="ChEBI" id="CHEBI:30616"/>
    </ligand>
</feature>
<feature type="binding site" evidence="18">
    <location>
        <position position="971"/>
    </location>
    <ligand>
        <name>Mg(2+)</name>
        <dbReference type="ChEBI" id="CHEBI:18420"/>
    </ligand>
</feature>
<dbReference type="Gene3D" id="3.40.1110.10">
    <property type="entry name" value="Calcium-transporting ATPase, cytoplasmic domain N"/>
    <property type="match status" value="2"/>
</dbReference>
<keyword evidence="11 19" id="KW-1278">Translocase</keyword>
<comment type="similarity">
    <text evidence="4 19">Belongs to the cation transport ATPase (P-type) (TC 3.A.3) family. Type IV subfamily.</text>
</comment>
<dbReference type="SUPFAM" id="SSF56784">
    <property type="entry name" value="HAD-like"/>
    <property type="match status" value="1"/>
</dbReference>
<accession>A0A8X6NVB8</accession>
<dbReference type="Gene3D" id="1.20.1110.10">
    <property type="entry name" value="Calcium-transporting ATPase, transmembrane domain"/>
    <property type="match status" value="1"/>
</dbReference>
<dbReference type="Pfam" id="PF16212">
    <property type="entry name" value="PhoLip_ATPase_C"/>
    <property type="match status" value="1"/>
</dbReference>
<dbReference type="InterPro" id="IPR001757">
    <property type="entry name" value="P_typ_ATPase"/>
</dbReference>
<feature type="transmembrane region" description="Helical" evidence="19">
    <location>
        <begin position="314"/>
        <end position="336"/>
    </location>
</feature>
<feature type="binding site" evidence="17">
    <location>
        <position position="970"/>
    </location>
    <ligand>
        <name>ATP</name>
        <dbReference type="ChEBI" id="CHEBI:30616"/>
    </ligand>
</feature>
<dbReference type="GO" id="GO:0000287">
    <property type="term" value="F:magnesium ion binding"/>
    <property type="evidence" value="ECO:0007669"/>
    <property type="project" value="UniProtKB-UniRule"/>
</dbReference>
<dbReference type="PANTHER" id="PTHR24092">
    <property type="entry name" value="PROBABLE PHOSPHOLIPID-TRANSPORTING ATPASE"/>
    <property type="match status" value="1"/>
</dbReference>
<dbReference type="NCBIfam" id="TIGR01494">
    <property type="entry name" value="ATPase_P-type"/>
    <property type="match status" value="2"/>
</dbReference>
<feature type="transmembrane region" description="Helical" evidence="19">
    <location>
        <begin position="90"/>
        <end position="108"/>
    </location>
</feature>
<dbReference type="GO" id="GO:0140326">
    <property type="term" value="F:ATPase-coupled intramembrane lipid transporter activity"/>
    <property type="evidence" value="ECO:0007669"/>
    <property type="project" value="UniProtKB-EC"/>
</dbReference>
<feature type="binding site" evidence="17">
    <location>
        <position position="631"/>
    </location>
    <ligand>
        <name>ATP</name>
        <dbReference type="ChEBI" id="CHEBI:30616"/>
    </ligand>
</feature>
<evidence type="ECO:0000259" key="20">
    <source>
        <dbReference type="PROSITE" id="PS50835"/>
    </source>
</evidence>
<dbReference type="GO" id="GO:0016887">
    <property type="term" value="F:ATP hydrolysis activity"/>
    <property type="evidence" value="ECO:0007669"/>
    <property type="project" value="InterPro"/>
</dbReference>
<keyword evidence="7 17" id="KW-0547">Nucleotide-binding</keyword>
<feature type="binding site" evidence="17">
    <location>
        <position position="735"/>
    </location>
    <ligand>
        <name>ATP</name>
        <dbReference type="ChEBI" id="CHEBI:30616"/>
    </ligand>
</feature>
<dbReference type="Pfam" id="PF16209">
    <property type="entry name" value="PhoLip_ATPase_N"/>
    <property type="match status" value="1"/>
</dbReference>
<evidence type="ECO:0000256" key="16">
    <source>
        <dbReference type="PIRSR" id="PIRSR606539-1"/>
    </source>
</evidence>
<organism evidence="21 22">
    <name type="scientific">Nephila pilipes</name>
    <name type="common">Giant wood spider</name>
    <name type="synonym">Nephila maculata</name>
    <dbReference type="NCBI Taxonomy" id="299642"/>
    <lineage>
        <taxon>Eukaryota</taxon>
        <taxon>Metazoa</taxon>
        <taxon>Ecdysozoa</taxon>
        <taxon>Arthropoda</taxon>
        <taxon>Chelicerata</taxon>
        <taxon>Arachnida</taxon>
        <taxon>Araneae</taxon>
        <taxon>Araneomorphae</taxon>
        <taxon>Entelegynae</taxon>
        <taxon>Araneoidea</taxon>
        <taxon>Nephilidae</taxon>
        <taxon>Nephila</taxon>
    </lineage>
</organism>
<feature type="binding site" evidence="17">
    <location>
        <position position="697"/>
    </location>
    <ligand>
        <name>ATP</name>
        <dbReference type="ChEBI" id="CHEBI:30616"/>
    </ligand>
</feature>
<keyword evidence="22" id="KW-1185">Reference proteome</keyword>
<reference evidence="21" key="1">
    <citation type="submission" date="2020-08" db="EMBL/GenBank/DDBJ databases">
        <title>Multicomponent nature underlies the extraordinary mechanical properties of spider dragline silk.</title>
        <authorList>
            <person name="Kono N."/>
            <person name="Nakamura H."/>
            <person name="Mori M."/>
            <person name="Yoshida Y."/>
            <person name="Ohtoshi R."/>
            <person name="Malay A.D."/>
            <person name="Moran D.A.P."/>
            <person name="Tomita M."/>
            <person name="Numata K."/>
            <person name="Arakawa K."/>
        </authorList>
    </citation>
    <scope>NUCLEOTIDE SEQUENCE</scope>
</reference>
<comment type="caution">
    <text evidence="21">The sequence shown here is derived from an EMBL/GenBank/DDBJ whole genome shotgun (WGS) entry which is preliminary data.</text>
</comment>
<feature type="binding site" evidence="18">
    <location>
        <position position="432"/>
    </location>
    <ligand>
        <name>Mg(2+)</name>
        <dbReference type="ChEBI" id="CHEBI:18420"/>
    </ligand>
</feature>
<dbReference type="SUPFAM" id="SSF81660">
    <property type="entry name" value="Metal cation-transporting ATPase, ATP-binding domain N"/>
    <property type="match status" value="1"/>
</dbReference>
<feature type="transmembrane region" description="Helical" evidence="19">
    <location>
        <begin position="1204"/>
        <end position="1231"/>
    </location>
</feature>
<dbReference type="EC" id="7.6.2.1" evidence="19"/>
<feature type="transmembrane region" description="Helical" evidence="19">
    <location>
        <begin position="1107"/>
        <end position="1130"/>
    </location>
</feature>
<keyword evidence="10 18" id="KW-0460">Magnesium</keyword>
<dbReference type="PROSITE" id="PS00154">
    <property type="entry name" value="ATPASE_E1_E2"/>
    <property type="match status" value="1"/>
</dbReference>
<dbReference type="InterPro" id="IPR032631">
    <property type="entry name" value="P-type_ATPase_N"/>
</dbReference>
<feature type="binding site" evidence="17">
    <location>
        <position position="971"/>
    </location>
    <ligand>
        <name>ATP</name>
        <dbReference type="ChEBI" id="CHEBI:30616"/>
    </ligand>
</feature>
<dbReference type="NCBIfam" id="TIGR01652">
    <property type="entry name" value="ATPase-Plipid"/>
    <property type="match status" value="2"/>
</dbReference>
<dbReference type="FunFam" id="3.40.50.1000:FF:000130">
    <property type="entry name" value="Phospholipid-transporting ATPase"/>
    <property type="match status" value="1"/>
</dbReference>
<comment type="catalytic activity">
    <reaction evidence="14 19">
        <text>ATP + H2O + phospholipidSide 1 = ADP + phosphate + phospholipidSide 2.</text>
        <dbReference type="EC" id="7.6.2.1"/>
    </reaction>
</comment>
<dbReference type="SFLD" id="SFLDS00003">
    <property type="entry name" value="Haloacid_Dehalogenase"/>
    <property type="match status" value="1"/>
</dbReference>
<dbReference type="CDD" id="cd02073">
    <property type="entry name" value="P-type_ATPase_APLT_Dnf-like"/>
    <property type="match status" value="1"/>
</dbReference>
<dbReference type="InterPro" id="IPR023299">
    <property type="entry name" value="ATPase_P-typ_cyto_dom_N"/>
</dbReference>
<feature type="binding site" evidence="17">
    <location>
        <position position="941"/>
    </location>
    <ligand>
        <name>ATP</name>
        <dbReference type="ChEBI" id="CHEBI:30616"/>
    </ligand>
</feature>
<dbReference type="FunFam" id="3.40.1110.10:FF:000009">
    <property type="entry name" value="Phospholipid-transporting ATPase"/>
    <property type="match status" value="1"/>
</dbReference>
<evidence type="ECO:0000256" key="3">
    <source>
        <dbReference type="ARBA" id="ARBA00004586"/>
    </source>
</evidence>
<comment type="subcellular location">
    <subcellularLocation>
        <location evidence="2">Endomembrane system</location>
        <topology evidence="2">Multi-pass membrane protein</topology>
    </subcellularLocation>
    <subcellularLocation>
        <location evidence="3">Endoplasmic reticulum membrane</location>
    </subcellularLocation>
    <subcellularLocation>
        <location evidence="19">Membrane</location>
        <topology evidence="19">Multi-pass membrane protein</topology>
    </subcellularLocation>
</comment>
<dbReference type="InterPro" id="IPR044492">
    <property type="entry name" value="P_typ_ATPase_HD_dom"/>
</dbReference>
<keyword evidence="8" id="KW-0256">Endoplasmic reticulum</keyword>
<comment type="catalytic activity">
    <reaction evidence="15">
        <text>a beta-D-glucosyl-(1&lt;-&gt;1')-N-acylsphing-4-enine(out) + ATP + H2O = a beta-D-glucosyl-(1&lt;-&gt;1')-N-acylsphing-4-enine(in) + ADP + phosphate + H(+)</text>
        <dbReference type="Rhea" id="RHEA:66036"/>
        <dbReference type="ChEBI" id="CHEBI:15377"/>
        <dbReference type="ChEBI" id="CHEBI:15378"/>
        <dbReference type="ChEBI" id="CHEBI:22801"/>
        <dbReference type="ChEBI" id="CHEBI:30616"/>
        <dbReference type="ChEBI" id="CHEBI:43474"/>
        <dbReference type="ChEBI" id="CHEBI:456216"/>
    </reaction>
    <physiologicalReaction direction="left-to-right" evidence="15">
        <dbReference type="Rhea" id="RHEA:66037"/>
    </physiologicalReaction>
</comment>
<dbReference type="SUPFAM" id="SSF81665">
    <property type="entry name" value="Calcium ATPase, transmembrane domain M"/>
    <property type="match status" value="1"/>
</dbReference>
<evidence type="ECO:0000256" key="2">
    <source>
        <dbReference type="ARBA" id="ARBA00004127"/>
    </source>
</evidence>
<feature type="active site" description="4-aspartylphosphate intermediate" evidence="16">
    <location>
        <position position="432"/>
    </location>
</feature>
<dbReference type="GO" id="GO:0005524">
    <property type="term" value="F:ATP binding"/>
    <property type="evidence" value="ECO:0007669"/>
    <property type="project" value="UniProtKB-UniRule"/>
</dbReference>
<feature type="binding site" evidence="18">
    <location>
        <position position="967"/>
    </location>
    <ligand>
        <name>Mg(2+)</name>
        <dbReference type="ChEBI" id="CHEBI:18420"/>
    </ligand>
</feature>
<dbReference type="GO" id="GO:0005789">
    <property type="term" value="C:endoplasmic reticulum membrane"/>
    <property type="evidence" value="ECO:0007669"/>
    <property type="project" value="UniProtKB-SubCell"/>
</dbReference>
<dbReference type="EMBL" id="BMAW01014000">
    <property type="protein sequence ID" value="GFT36876.1"/>
    <property type="molecule type" value="Genomic_DNA"/>
</dbReference>
<evidence type="ECO:0000313" key="22">
    <source>
        <dbReference type="Proteomes" id="UP000887013"/>
    </source>
</evidence>